<dbReference type="EMBL" id="JAACJJ010000029">
    <property type="protein sequence ID" value="KAF5319461.1"/>
    <property type="molecule type" value="Genomic_DNA"/>
</dbReference>
<dbReference type="OrthoDB" id="3153136at2759"/>
<dbReference type="SUPFAM" id="SSF69318">
    <property type="entry name" value="Integrin alpha N-terminal domain"/>
    <property type="match status" value="1"/>
</dbReference>
<keyword evidence="3" id="KW-1185">Reference proteome</keyword>
<evidence type="ECO:0000313" key="2">
    <source>
        <dbReference type="EMBL" id="KAF5319461.1"/>
    </source>
</evidence>
<dbReference type="InterPro" id="IPR035992">
    <property type="entry name" value="Ricin_B-like_lectins"/>
</dbReference>
<organism evidence="2 3">
    <name type="scientific">Psilocybe cf. subviscida</name>
    <dbReference type="NCBI Taxonomy" id="2480587"/>
    <lineage>
        <taxon>Eukaryota</taxon>
        <taxon>Fungi</taxon>
        <taxon>Dikarya</taxon>
        <taxon>Basidiomycota</taxon>
        <taxon>Agaricomycotina</taxon>
        <taxon>Agaricomycetes</taxon>
        <taxon>Agaricomycetidae</taxon>
        <taxon>Agaricales</taxon>
        <taxon>Agaricineae</taxon>
        <taxon>Strophariaceae</taxon>
        <taxon>Psilocybe</taxon>
    </lineage>
</organism>
<dbReference type="PANTHER" id="PTHR46580:SF2">
    <property type="entry name" value="MAM DOMAIN-CONTAINING PROTEIN"/>
    <property type="match status" value="1"/>
</dbReference>
<dbReference type="Proteomes" id="UP000567179">
    <property type="component" value="Unassembled WGS sequence"/>
</dbReference>
<evidence type="ECO:0000313" key="3">
    <source>
        <dbReference type="Proteomes" id="UP000567179"/>
    </source>
</evidence>
<dbReference type="SUPFAM" id="SSF50370">
    <property type="entry name" value="Ricin B-like lectins"/>
    <property type="match status" value="1"/>
</dbReference>
<dbReference type="InterPro" id="IPR028994">
    <property type="entry name" value="Integrin_alpha_N"/>
</dbReference>
<gene>
    <name evidence="2" type="ORF">D9619_008777</name>
</gene>
<proteinExistence type="predicted"/>
<dbReference type="InterPro" id="IPR013517">
    <property type="entry name" value="FG-GAP"/>
</dbReference>
<name>A0A8H5BA30_9AGAR</name>
<evidence type="ECO:0008006" key="4">
    <source>
        <dbReference type="Google" id="ProtNLM"/>
    </source>
</evidence>
<accession>A0A8H5BA30</accession>
<dbReference type="Pfam" id="PF13517">
    <property type="entry name" value="FG-GAP_3"/>
    <property type="match status" value="1"/>
</dbReference>
<evidence type="ECO:0000256" key="1">
    <source>
        <dbReference type="ARBA" id="ARBA00022729"/>
    </source>
</evidence>
<dbReference type="PANTHER" id="PTHR46580">
    <property type="entry name" value="SENSOR KINASE-RELATED"/>
    <property type="match status" value="1"/>
</dbReference>
<protein>
    <recommendedName>
        <fullName evidence="4">Ricin B lectin domain-containing protein</fullName>
    </recommendedName>
</protein>
<sequence length="599" mass="65807">MYSTGYAEVVDESTQDGKDEVDIVDTSEYDNLPEFVVSVEGDSLDLSGTDKKSILSHPFHGGTNQQWIISVSEDGDGQVSIQSKFNGRFVGIQQRALDASLISRDTPYYWEVLKDGPGYKFVIPNSRLSLSLGASARLRFIEEDEGTRLYRFGNSEANRAMLKRGEIHPERRDNAPSKGEIVGSVKTLQEFLALKDVKAVLEMSRQPFAAVPKPKKKKETCSDKFIRYVPGEVPRNTAHPVKRLIHAGFASPWAFGKHTRGIADTTGDGFGDIVGFGETGMFVALNHGDNTFGPLRKVSHDFCHERGWRIEKHIRWMADLCNSGRADILAFGDVGVYASLSNGDGTYGPVKNVLTNFIYNHGWRKEKHPRFLADMDRTGSLDIIGFGEGHVWIARGNGDGTFGSPDAVFSDMTHSKGWRCDQHPRFLADMTGDGKLDLVGFGNEGVFVAFNIGRGRFLPLQLVSPQFGFNSGFRMEETHRFVADLTGNGCSDLLAIGKTGVFIALNNGEGFFPSTAKRVSTHFCTDAGWLSTKHNPRMLVDMTGDGRPDIVGIGSNAIYVLYNDGNGDFTRKEQLVDGIGSNVPEWANALILAANLTPA</sequence>
<keyword evidence="1" id="KW-0732">Signal</keyword>
<dbReference type="Gene3D" id="2.80.10.50">
    <property type="match status" value="1"/>
</dbReference>
<reference evidence="2 3" key="1">
    <citation type="journal article" date="2020" name="ISME J.">
        <title>Uncovering the hidden diversity of litter-decomposition mechanisms in mushroom-forming fungi.</title>
        <authorList>
            <person name="Floudas D."/>
            <person name="Bentzer J."/>
            <person name="Ahren D."/>
            <person name="Johansson T."/>
            <person name="Persson P."/>
            <person name="Tunlid A."/>
        </authorList>
    </citation>
    <scope>NUCLEOTIDE SEQUENCE [LARGE SCALE GENOMIC DNA]</scope>
    <source>
        <strain evidence="2 3">CBS 101986</strain>
    </source>
</reference>
<dbReference type="AlphaFoldDB" id="A0A8H5BA30"/>
<comment type="caution">
    <text evidence="2">The sequence shown here is derived from an EMBL/GenBank/DDBJ whole genome shotgun (WGS) entry which is preliminary data.</text>
</comment>